<dbReference type="Pfam" id="PF01266">
    <property type="entry name" value="DAO"/>
    <property type="match status" value="1"/>
</dbReference>
<evidence type="ECO:0000313" key="4">
    <source>
        <dbReference type="Proteomes" id="UP001155380"/>
    </source>
</evidence>
<feature type="domain" description="FAD dependent oxidoreductase" evidence="2">
    <location>
        <begin position="28"/>
        <end position="381"/>
    </location>
</feature>
<sequence length="426" mass="45528">MPIRGILYEATAAPAPATTSLAGNHDADFVVIGAGYTGLTAAIHAASRGVKTIVLEAQGPGFGGSGRNHGHCVPILGFINAKSAVERLGQERGQRFTGMLVNSGKTVFSLIEKYGIDCEAAPTGALQLAHSPATVDQQKRQYEAYAKLGIEGVWLDRDKAVAMTGSEAFHGGWVHPDGGHLNPLAYARGLARAAIGEGAEIYTSSPAISLAREGDAWRVTCPSGTVRARRVGIATNAYTDRLLPPLGQSYFIMTSYALASEPLDPAIRRKILPGNQSLGDTRPDVRYLRFDKDNRMIVGGLVETIRGRNVGWTEGHMRKRFAAAFPELAGVKWGWYWSGKLAINMDRQPHLYNPAEGLYALVGYSGRGVPTATALGEVLGEAGTGVPAADLPMEIAEVRRLLPAPLLSAVVPRFRGPINRIRSIRG</sequence>
<dbReference type="PANTHER" id="PTHR13847:SF281">
    <property type="entry name" value="FAD DEPENDENT OXIDOREDUCTASE DOMAIN-CONTAINING PROTEIN"/>
    <property type="match status" value="1"/>
</dbReference>
<keyword evidence="1" id="KW-0560">Oxidoreductase</keyword>
<dbReference type="GO" id="GO:0005737">
    <property type="term" value="C:cytoplasm"/>
    <property type="evidence" value="ECO:0007669"/>
    <property type="project" value="TreeGrafter"/>
</dbReference>
<evidence type="ECO:0000259" key="2">
    <source>
        <dbReference type="Pfam" id="PF01266"/>
    </source>
</evidence>
<dbReference type="AlphaFoldDB" id="A0AAJ1F6B6"/>
<organism evidence="3 4">
    <name type="scientific">Ciceribacter sichuanensis</name>
    <dbReference type="NCBI Taxonomy" id="2949647"/>
    <lineage>
        <taxon>Bacteria</taxon>
        <taxon>Pseudomonadati</taxon>
        <taxon>Pseudomonadota</taxon>
        <taxon>Alphaproteobacteria</taxon>
        <taxon>Hyphomicrobiales</taxon>
        <taxon>Rhizobiaceae</taxon>
        <taxon>Ciceribacter</taxon>
    </lineage>
</organism>
<dbReference type="Gene3D" id="3.30.9.10">
    <property type="entry name" value="D-Amino Acid Oxidase, subunit A, domain 2"/>
    <property type="match status" value="1"/>
</dbReference>
<dbReference type="SUPFAM" id="SSF51905">
    <property type="entry name" value="FAD/NAD(P)-binding domain"/>
    <property type="match status" value="1"/>
</dbReference>
<dbReference type="InterPro" id="IPR006076">
    <property type="entry name" value="FAD-dep_OxRdtase"/>
</dbReference>
<evidence type="ECO:0000313" key="3">
    <source>
        <dbReference type="EMBL" id="MCO5958745.1"/>
    </source>
</evidence>
<dbReference type="Proteomes" id="UP001155380">
    <property type="component" value="Unassembled WGS sequence"/>
</dbReference>
<proteinExistence type="predicted"/>
<name>A0AAJ1F6B6_9HYPH</name>
<dbReference type="GO" id="GO:0016491">
    <property type="term" value="F:oxidoreductase activity"/>
    <property type="evidence" value="ECO:0007669"/>
    <property type="project" value="UniProtKB-KW"/>
</dbReference>
<reference evidence="3" key="1">
    <citation type="submission" date="2022-06" db="EMBL/GenBank/DDBJ databases">
        <authorList>
            <person name="Sun Q."/>
        </authorList>
    </citation>
    <scope>NUCLEOTIDE SEQUENCE</scope>
    <source>
        <strain evidence="3">S101</strain>
    </source>
</reference>
<evidence type="ECO:0000256" key="1">
    <source>
        <dbReference type="ARBA" id="ARBA00023002"/>
    </source>
</evidence>
<gene>
    <name evidence="3" type="ORF">NBH21_18360</name>
</gene>
<dbReference type="Gene3D" id="3.50.50.60">
    <property type="entry name" value="FAD/NAD(P)-binding domain"/>
    <property type="match status" value="1"/>
</dbReference>
<dbReference type="RefSeq" id="WP_250911760.1">
    <property type="nucleotide sequence ID" value="NZ_JAMXLX010000006.1"/>
</dbReference>
<dbReference type="PRINTS" id="PR00411">
    <property type="entry name" value="PNDRDTASEI"/>
</dbReference>
<dbReference type="PANTHER" id="PTHR13847">
    <property type="entry name" value="SARCOSINE DEHYDROGENASE-RELATED"/>
    <property type="match status" value="1"/>
</dbReference>
<comment type="caution">
    <text evidence="3">The sequence shown here is derived from an EMBL/GenBank/DDBJ whole genome shotgun (WGS) entry which is preliminary data.</text>
</comment>
<protein>
    <submittedName>
        <fullName evidence="3">FAD-binding oxidoreductase</fullName>
    </submittedName>
</protein>
<dbReference type="InterPro" id="IPR036188">
    <property type="entry name" value="FAD/NAD-bd_sf"/>
</dbReference>
<dbReference type="EMBL" id="JAMXLX010000006">
    <property type="protein sequence ID" value="MCO5958745.1"/>
    <property type="molecule type" value="Genomic_DNA"/>
</dbReference>
<accession>A0AAJ1F6B6</accession>